<dbReference type="GO" id="GO:0002098">
    <property type="term" value="P:tRNA wobble uridine modification"/>
    <property type="evidence" value="ECO:0007669"/>
    <property type="project" value="InterPro"/>
</dbReference>
<dbReference type="GO" id="GO:0008168">
    <property type="term" value="F:methyltransferase activity"/>
    <property type="evidence" value="ECO:0007669"/>
    <property type="project" value="UniProtKB-KW"/>
</dbReference>
<feature type="binding site" evidence="3">
    <location>
        <begin position="158"/>
        <end position="160"/>
    </location>
    <ligand>
        <name>carboxy-S-adenosyl-L-methionine</name>
        <dbReference type="ChEBI" id="CHEBI:134278"/>
    </ligand>
</feature>
<dbReference type="NCBIfam" id="NF011650">
    <property type="entry name" value="PRK15068.1"/>
    <property type="match status" value="1"/>
</dbReference>
<dbReference type="Gene3D" id="3.40.50.150">
    <property type="entry name" value="Vaccinia Virus protein VP39"/>
    <property type="match status" value="1"/>
</dbReference>
<evidence type="ECO:0000313" key="4">
    <source>
        <dbReference type="EMBL" id="TCJ85280.1"/>
    </source>
</evidence>
<feature type="binding site" evidence="3">
    <location>
        <position position="330"/>
    </location>
    <ligand>
        <name>carboxy-S-adenosyl-L-methionine</name>
        <dbReference type="ChEBI" id="CHEBI:134278"/>
    </ligand>
</feature>
<dbReference type="InterPro" id="IPR027555">
    <property type="entry name" value="Mo5U34_MeTrfas-like"/>
</dbReference>
<comment type="caution">
    <text evidence="4">The sequence shown here is derived from an EMBL/GenBank/DDBJ whole genome shotgun (WGS) entry which is preliminary data.</text>
</comment>
<comment type="catalytic activity">
    <reaction evidence="3">
        <text>carboxy-S-adenosyl-L-methionine + 5-hydroxyuridine(34) in tRNA = 5-carboxymethoxyuridine(34) in tRNA + S-adenosyl-L-homocysteine + H(+)</text>
        <dbReference type="Rhea" id="RHEA:52848"/>
        <dbReference type="Rhea" id="RHEA-COMP:13381"/>
        <dbReference type="Rhea" id="RHEA-COMP:13383"/>
        <dbReference type="ChEBI" id="CHEBI:15378"/>
        <dbReference type="ChEBI" id="CHEBI:57856"/>
        <dbReference type="ChEBI" id="CHEBI:134278"/>
        <dbReference type="ChEBI" id="CHEBI:136877"/>
        <dbReference type="ChEBI" id="CHEBI:136879"/>
    </reaction>
</comment>
<feature type="binding site" evidence="3">
    <location>
        <position position="136"/>
    </location>
    <ligand>
        <name>carboxy-S-adenosyl-L-methionine</name>
        <dbReference type="ChEBI" id="CHEBI:134278"/>
    </ligand>
</feature>
<feature type="binding site" evidence="3">
    <location>
        <position position="207"/>
    </location>
    <ligand>
        <name>carboxy-S-adenosyl-L-methionine</name>
        <dbReference type="ChEBI" id="CHEBI:134278"/>
    </ligand>
</feature>
<dbReference type="Proteomes" id="UP000294887">
    <property type="component" value="Unassembled WGS sequence"/>
</dbReference>
<sequence length="337" mass="39371">MSENMIVNFESLYADLEENDFVEWQEVLPQQLSAIFEKRQHGKKEEWENILQQLPELQASSIDISADKVRIGSAEDCDQETSEYLLSLLKKLHPWRKGPYELFGIHIDTEWHSDWKWQRIQSHLTPLKNRRVLDVGCGNGYHMWRMLADGAKLVVGADPSQFFLVQFQTLKKYVGEKPIHLLPFKGEELPAFSKVYQGKGFDTVFSMGVLYHRVSPIEHLQELRSFLRADGELVLETLVIEDESNQQSHELLLPEDRYAKMRNVWFLPTPPLLVRMLERVGFKNVRVVDINQTSIEEQRSTDWMEFESLQDFLDPEDHNKTIEGYPAPKRAVVICNR</sequence>
<gene>
    <name evidence="3" type="primary">cmoB</name>
    <name evidence="4" type="ORF">EV695_3249</name>
</gene>
<keyword evidence="2 3" id="KW-0819">tRNA processing</keyword>
<dbReference type="InterPro" id="IPR010017">
    <property type="entry name" value="CmoB"/>
</dbReference>
<feature type="binding site" evidence="3">
    <location>
        <position position="111"/>
    </location>
    <ligand>
        <name>carboxy-S-adenosyl-L-methionine</name>
        <dbReference type="ChEBI" id="CHEBI:134278"/>
    </ligand>
</feature>
<dbReference type="GO" id="GO:0032259">
    <property type="term" value="P:methylation"/>
    <property type="evidence" value="ECO:0007669"/>
    <property type="project" value="UniProtKB-KW"/>
</dbReference>
<dbReference type="PANTHER" id="PTHR43464">
    <property type="entry name" value="METHYLTRANSFERASE"/>
    <property type="match status" value="1"/>
</dbReference>
<comment type="caution">
    <text evidence="3">Lacks conserved residue(s) required for the propagation of feature annotation.</text>
</comment>
<comment type="subunit">
    <text evidence="3">Homotetramer.</text>
</comment>
<keyword evidence="5" id="KW-1185">Reference proteome</keyword>
<dbReference type="PANTHER" id="PTHR43464:SF95">
    <property type="entry name" value="TRNA U34 CARBOXYMETHYLTRANSFERASE"/>
    <property type="match status" value="1"/>
</dbReference>
<evidence type="ECO:0000256" key="2">
    <source>
        <dbReference type="ARBA" id="ARBA00022694"/>
    </source>
</evidence>
<evidence type="ECO:0000313" key="5">
    <source>
        <dbReference type="Proteomes" id="UP000294887"/>
    </source>
</evidence>
<dbReference type="SUPFAM" id="SSF53335">
    <property type="entry name" value="S-adenosyl-L-methionine-dependent methyltransferases"/>
    <property type="match status" value="1"/>
</dbReference>
<feature type="binding site" evidence="3">
    <location>
        <position position="97"/>
    </location>
    <ligand>
        <name>carboxy-S-adenosyl-L-methionine</name>
        <dbReference type="ChEBI" id="CHEBI:134278"/>
    </ligand>
</feature>
<feature type="binding site" evidence="3">
    <location>
        <position position="211"/>
    </location>
    <ligand>
        <name>carboxy-S-adenosyl-L-methionine</name>
        <dbReference type="ChEBI" id="CHEBI:134278"/>
    </ligand>
</feature>
<comment type="similarity">
    <text evidence="3">Belongs to the class I-like SAM-binding methyltransferase superfamily. CmoB family.</text>
</comment>
<keyword evidence="4" id="KW-0489">Methyltransferase</keyword>
<proteinExistence type="inferred from homology"/>
<comment type="function">
    <text evidence="3">Catalyzes carboxymethyl transfer from carboxy-S-adenosyl-L-methionine (Cx-SAM) to 5-hydroxyuridine (ho5U) to form 5-carboxymethoxyuridine (cmo5U) at position 34 in tRNAs.</text>
</comment>
<dbReference type="RefSeq" id="WP_243651667.1">
    <property type="nucleotide sequence ID" value="NZ_BAAAFU010000001.1"/>
</dbReference>
<organism evidence="4 5">
    <name type="scientific">Cocleimonas flava</name>
    <dbReference type="NCBI Taxonomy" id="634765"/>
    <lineage>
        <taxon>Bacteria</taxon>
        <taxon>Pseudomonadati</taxon>
        <taxon>Pseudomonadota</taxon>
        <taxon>Gammaproteobacteria</taxon>
        <taxon>Thiotrichales</taxon>
        <taxon>Thiotrichaceae</taxon>
        <taxon>Cocleimonas</taxon>
    </lineage>
</organism>
<dbReference type="NCBIfam" id="TIGR00452">
    <property type="entry name" value="tRNA 5-methoxyuridine(34)/uridine 5-oxyacetic acid(34) synthase CmoB"/>
    <property type="match status" value="1"/>
</dbReference>
<dbReference type="EC" id="2.5.1.-" evidence="3"/>
<name>A0A4R1EWW1_9GAMM</name>
<dbReference type="InterPro" id="IPR029063">
    <property type="entry name" value="SAM-dependent_MTases_sf"/>
</dbReference>
<accession>A0A4R1EWW1</accession>
<keyword evidence="1 3" id="KW-0808">Transferase</keyword>
<dbReference type="Pfam" id="PF08003">
    <property type="entry name" value="Methyltransf_9"/>
    <property type="match status" value="1"/>
</dbReference>
<dbReference type="HAMAP" id="MF_01590">
    <property type="entry name" value="tRNA_carboxymethyltr_CmoB"/>
    <property type="match status" value="1"/>
</dbReference>
<dbReference type="GO" id="GO:0016765">
    <property type="term" value="F:transferase activity, transferring alkyl or aryl (other than methyl) groups"/>
    <property type="evidence" value="ECO:0007669"/>
    <property type="project" value="UniProtKB-UniRule"/>
</dbReference>
<dbReference type="AlphaFoldDB" id="A0A4R1EWW1"/>
<evidence type="ECO:0000256" key="1">
    <source>
        <dbReference type="ARBA" id="ARBA00022679"/>
    </source>
</evidence>
<dbReference type="CDD" id="cd02440">
    <property type="entry name" value="AdoMet_MTases"/>
    <property type="match status" value="1"/>
</dbReference>
<dbReference type="EMBL" id="SMFQ01000004">
    <property type="protein sequence ID" value="TCJ85280.1"/>
    <property type="molecule type" value="Genomic_DNA"/>
</dbReference>
<reference evidence="4 5" key="1">
    <citation type="submission" date="2019-03" db="EMBL/GenBank/DDBJ databases">
        <title>Genomic Encyclopedia of Type Strains, Phase IV (KMG-IV): sequencing the most valuable type-strain genomes for metagenomic binning, comparative biology and taxonomic classification.</title>
        <authorList>
            <person name="Goeker M."/>
        </authorList>
    </citation>
    <scope>NUCLEOTIDE SEQUENCE [LARGE SCALE GENOMIC DNA]</scope>
    <source>
        <strain evidence="4 5">DSM 24830</strain>
    </source>
</reference>
<protein>
    <recommendedName>
        <fullName evidence="3">tRNA U34 carboxymethyltransferase</fullName>
        <ecNumber evidence="3">2.5.1.-</ecNumber>
    </recommendedName>
</protein>
<feature type="binding site" evidence="3">
    <location>
        <position position="116"/>
    </location>
    <ligand>
        <name>carboxy-S-adenosyl-L-methionine</name>
        <dbReference type="ChEBI" id="CHEBI:134278"/>
    </ligand>
</feature>
<evidence type="ECO:0000256" key="3">
    <source>
        <dbReference type="HAMAP-Rule" id="MF_01590"/>
    </source>
</evidence>